<evidence type="ECO:0000256" key="2">
    <source>
        <dbReference type="ARBA" id="ARBA00007977"/>
    </source>
</evidence>
<organism evidence="8 9">
    <name type="scientific">Latilactobacillus fuchuensis DSM 14340 = JCM 11249</name>
    <dbReference type="NCBI Taxonomy" id="1423747"/>
    <lineage>
        <taxon>Bacteria</taxon>
        <taxon>Bacillati</taxon>
        <taxon>Bacillota</taxon>
        <taxon>Bacilli</taxon>
        <taxon>Lactobacillales</taxon>
        <taxon>Lactobacillaceae</taxon>
        <taxon>Latilactobacillus</taxon>
    </lineage>
</organism>
<evidence type="ECO:0000256" key="7">
    <source>
        <dbReference type="SAM" id="Phobius"/>
    </source>
</evidence>
<evidence type="ECO:0000256" key="6">
    <source>
        <dbReference type="ARBA" id="ARBA00023136"/>
    </source>
</evidence>
<feature type="transmembrane region" description="Helical" evidence="7">
    <location>
        <begin position="253"/>
        <end position="272"/>
    </location>
</feature>
<comment type="similarity">
    <text evidence="2">Belongs to the UPF0324 family.</text>
</comment>
<evidence type="ECO:0000256" key="3">
    <source>
        <dbReference type="ARBA" id="ARBA00022475"/>
    </source>
</evidence>
<name>A0A0R1RUB1_9LACO</name>
<reference evidence="8 9" key="1">
    <citation type="journal article" date="2015" name="Genome Announc.">
        <title>Expanding the biotechnology potential of lactobacilli through comparative genomics of 213 strains and associated genera.</title>
        <authorList>
            <person name="Sun Z."/>
            <person name="Harris H.M."/>
            <person name="McCann A."/>
            <person name="Guo C."/>
            <person name="Argimon S."/>
            <person name="Zhang W."/>
            <person name="Yang X."/>
            <person name="Jeffery I.B."/>
            <person name="Cooney J.C."/>
            <person name="Kagawa T.F."/>
            <person name="Liu W."/>
            <person name="Song Y."/>
            <person name="Salvetti E."/>
            <person name="Wrobel A."/>
            <person name="Rasinkangas P."/>
            <person name="Parkhill J."/>
            <person name="Rea M.C."/>
            <person name="O'Sullivan O."/>
            <person name="Ritari J."/>
            <person name="Douillard F.P."/>
            <person name="Paul Ross R."/>
            <person name="Yang R."/>
            <person name="Briner A.E."/>
            <person name="Felis G.E."/>
            <person name="de Vos W.M."/>
            <person name="Barrangou R."/>
            <person name="Klaenhammer T.R."/>
            <person name="Caufield P.W."/>
            <person name="Cui Y."/>
            <person name="Zhang H."/>
            <person name="O'Toole P.W."/>
        </authorList>
    </citation>
    <scope>NUCLEOTIDE SEQUENCE [LARGE SCALE GENOMIC DNA]</scope>
    <source>
        <strain evidence="8 9">DSM 14340</strain>
    </source>
</reference>
<sequence length="337" mass="36247">MKKVLQNLPGFGLSLAIAIISYLIAKWWLPMLGGATVALFIGIILGNTCLKQPVLAAGTQFSEKKLLEYSVFLLGATITFQSIQQIGWNGVLFTAIQMSCTIGFAIWFGKRLQFSEGTYLLMAGGNAVCGSSAIGAIAPVVEADNEETGIAITMVNLMGTVLMLILPVIGTLLWHGNDQLRGILIGGTVQSVGQVVASATMVNQSTVVTATLFKILRIICLVFVVSTFGYLHQKQQTKASDVKLSQQLLAKKSSLVPWYVLGFLAFCILNSLRFLPNGFGDFCHFLSTWCETTALAAIGLRLNLKKLFSQGKQLMAYAGGIVGVQVVLAIILITVLF</sequence>
<comment type="subcellular location">
    <subcellularLocation>
        <location evidence="1">Cell membrane</location>
        <topology evidence="1">Multi-pass membrane protein</topology>
    </subcellularLocation>
</comment>
<dbReference type="Proteomes" id="UP000051264">
    <property type="component" value="Unassembled WGS sequence"/>
</dbReference>
<keyword evidence="4 7" id="KW-0812">Transmembrane</keyword>
<dbReference type="PANTHER" id="PTHR30106">
    <property type="entry name" value="INNER MEMBRANE PROTEIN YEIH-RELATED"/>
    <property type="match status" value="1"/>
</dbReference>
<gene>
    <name evidence="8" type="ORF">FC69_GL000039</name>
</gene>
<feature type="transmembrane region" description="Helical" evidence="7">
    <location>
        <begin position="314"/>
        <end position="336"/>
    </location>
</feature>
<dbReference type="RefSeq" id="WP_025083519.1">
    <property type="nucleotide sequence ID" value="NZ_AZEX01000063.1"/>
</dbReference>
<evidence type="ECO:0000256" key="5">
    <source>
        <dbReference type="ARBA" id="ARBA00022989"/>
    </source>
</evidence>
<dbReference type="PANTHER" id="PTHR30106:SF2">
    <property type="entry name" value="UPF0324 INNER MEMBRANE PROTEIN YEIH"/>
    <property type="match status" value="1"/>
</dbReference>
<keyword evidence="5 7" id="KW-1133">Transmembrane helix</keyword>
<feature type="transmembrane region" description="Helical" evidence="7">
    <location>
        <begin position="150"/>
        <end position="175"/>
    </location>
</feature>
<dbReference type="GO" id="GO:0005886">
    <property type="term" value="C:plasma membrane"/>
    <property type="evidence" value="ECO:0007669"/>
    <property type="project" value="UniProtKB-SubCell"/>
</dbReference>
<feature type="transmembrane region" description="Helical" evidence="7">
    <location>
        <begin position="214"/>
        <end position="232"/>
    </location>
</feature>
<feature type="transmembrane region" description="Helical" evidence="7">
    <location>
        <begin position="90"/>
        <end position="108"/>
    </location>
</feature>
<dbReference type="AlphaFoldDB" id="A0A0R1RUB1"/>
<evidence type="ECO:0000313" key="8">
    <source>
        <dbReference type="EMBL" id="KRL58836.1"/>
    </source>
</evidence>
<dbReference type="STRING" id="1423747.FC69_GL000039"/>
<accession>A0A0R1RUB1</accession>
<evidence type="ECO:0000256" key="1">
    <source>
        <dbReference type="ARBA" id="ARBA00004651"/>
    </source>
</evidence>
<dbReference type="OrthoDB" id="9811391at2"/>
<comment type="caution">
    <text evidence="8">The sequence shown here is derived from an EMBL/GenBank/DDBJ whole genome shotgun (WGS) entry which is preliminary data.</text>
</comment>
<feature type="transmembrane region" description="Helical" evidence="7">
    <location>
        <begin position="120"/>
        <end position="138"/>
    </location>
</feature>
<evidence type="ECO:0000313" key="9">
    <source>
        <dbReference type="Proteomes" id="UP000051264"/>
    </source>
</evidence>
<keyword evidence="3" id="KW-1003">Cell membrane</keyword>
<feature type="transmembrane region" description="Helical" evidence="7">
    <location>
        <begin position="31"/>
        <end position="50"/>
    </location>
</feature>
<protein>
    <submittedName>
        <fullName evidence="8">Uncharacterized protein</fullName>
    </submittedName>
</protein>
<feature type="transmembrane region" description="Helical" evidence="7">
    <location>
        <begin position="7"/>
        <end position="25"/>
    </location>
</feature>
<dbReference type="InterPro" id="IPR018383">
    <property type="entry name" value="UPF0324_pro"/>
</dbReference>
<evidence type="ECO:0000256" key="4">
    <source>
        <dbReference type="ARBA" id="ARBA00022692"/>
    </source>
</evidence>
<dbReference type="EMBL" id="AZEX01000063">
    <property type="protein sequence ID" value="KRL58836.1"/>
    <property type="molecule type" value="Genomic_DNA"/>
</dbReference>
<dbReference type="PATRIC" id="fig|1423747.3.peg.40"/>
<keyword evidence="6 7" id="KW-0472">Membrane</keyword>
<proteinExistence type="inferred from homology"/>
<dbReference type="Pfam" id="PF03601">
    <property type="entry name" value="Cons_hypoth698"/>
    <property type="match status" value="1"/>
</dbReference>
<dbReference type="eggNOG" id="COG2855">
    <property type="taxonomic scope" value="Bacteria"/>
</dbReference>